<dbReference type="Proteomes" id="UP000198723">
    <property type="component" value="Unassembled WGS sequence"/>
</dbReference>
<proteinExistence type="predicted"/>
<dbReference type="RefSeq" id="WP_092752790.1">
    <property type="nucleotide sequence ID" value="NZ_FMAJ01000011.1"/>
</dbReference>
<accession>A0A1C3Y7P7</accession>
<organism evidence="1 2">
    <name type="scientific">Rhizobium aethiopicum</name>
    <dbReference type="NCBI Taxonomy" id="1138170"/>
    <lineage>
        <taxon>Bacteria</taxon>
        <taxon>Pseudomonadati</taxon>
        <taxon>Pseudomonadota</taxon>
        <taxon>Alphaproteobacteria</taxon>
        <taxon>Hyphomicrobiales</taxon>
        <taxon>Rhizobiaceae</taxon>
        <taxon>Rhizobium/Agrobacterium group</taxon>
        <taxon>Rhizobium</taxon>
    </lineage>
</organism>
<sequence>MAADRHRGEKSFSPTITNRLNKAHRPQYLLSGLLQCAHYLGPHAIAAKDRYGCTNRQKKLPIEQLGGIVCTNSEIRLKLEERIVAAVPGNLLGADYLEPINRDIAAAATRDREQASAGSGRLRSEIAAIEKNSESSVRRSPIVWWPATRGQNLNRSQAHPLRERRATVAKGTRSISASDRYLERRIGCIGGFGVFFPTASALPRCGPLIRL</sequence>
<protein>
    <submittedName>
        <fullName evidence="1">Uncharacterized protein</fullName>
    </submittedName>
</protein>
<name>A0A1C3Y7P7_9HYPH</name>
<dbReference type="STRING" id="1138170.GA0061105_1114"/>
<reference evidence="1 2" key="1">
    <citation type="submission" date="2016-08" db="EMBL/GenBank/DDBJ databases">
        <authorList>
            <person name="Seilhamer J.J."/>
        </authorList>
    </citation>
    <scope>NUCLEOTIDE SEQUENCE [LARGE SCALE GENOMIC DNA]</scope>
    <source>
        <strain evidence="1 2">HBR26</strain>
    </source>
</reference>
<dbReference type="EMBL" id="FMAJ01000011">
    <property type="protein sequence ID" value="SCB60433.1"/>
    <property type="molecule type" value="Genomic_DNA"/>
</dbReference>
<gene>
    <name evidence="1" type="ORF">GA0061105_1114</name>
</gene>
<dbReference type="AlphaFoldDB" id="A0A1C3Y7P7"/>
<evidence type="ECO:0000313" key="2">
    <source>
        <dbReference type="Proteomes" id="UP000198723"/>
    </source>
</evidence>
<evidence type="ECO:0000313" key="1">
    <source>
        <dbReference type="EMBL" id="SCB60433.1"/>
    </source>
</evidence>